<feature type="domain" description="ArsA/GET3 Anion-transporting ATPase-like" evidence="5">
    <location>
        <begin position="8"/>
        <end position="292"/>
    </location>
</feature>
<dbReference type="Proteomes" id="UP001162793">
    <property type="component" value="Unassembled WGS sequence"/>
</dbReference>
<evidence type="ECO:0000256" key="4">
    <source>
        <dbReference type="PIRNR" id="PIRNR001327"/>
    </source>
</evidence>
<keyword evidence="4" id="KW-0067">ATP-binding</keyword>
<dbReference type="PANTHER" id="PTHR10803">
    <property type="entry name" value="ARSENICAL PUMP-DRIVING ATPASE ARSENITE-TRANSLOCATING ATPASE"/>
    <property type="match status" value="1"/>
</dbReference>
<dbReference type="RefSeq" id="WP_253541583.1">
    <property type="nucleotide sequence ID" value="NZ_JAMYWC010000007.1"/>
</dbReference>
<comment type="caution">
    <text evidence="6">The sequence shown here is derived from an EMBL/GenBank/DDBJ whole genome shotgun (WGS) entry which is preliminary data.</text>
</comment>
<comment type="catalytic activity">
    <reaction evidence="2 4">
        <text>arsenite(in) + ATP + H2O = arsenite(out) + ADP + phosphate + H(+)</text>
        <dbReference type="Rhea" id="RHEA:11348"/>
        <dbReference type="ChEBI" id="CHEBI:15377"/>
        <dbReference type="ChEBI" id="CHEBI:15378"/>
        <dbReference type="ChEBI" id="CHEBI:29242"/>
        <dbReference type="ChEBI" id="CHEBI:30616"/>
        <dbReference type="ChEBI" id="CHEBI:43474"/>
        <dbReference type="ChEBI" id="CHEBI:456216"/>
        <dbReference type="EC" id="7.3.2.7"/>
    </reaction>
</comment>
<evidence type="ECO:0000256" key="1">
    <source>
        <dbReference type="ARBA" id="ARBA00011040"/>
    </source>
</evidence>
<dbReference type="InterPro" id="IPR025723">
    <property type="entry name" value="ArsA/GET3_ATPase-like"/>
</dbReference>
<gene>
    <name evidence="6" type="primary">arsA</name>
    <name evidence="6" type="ORF">NKG59_22395</name>
</gene>
<reference evidence="7" key="1">
    <citation type="journal article" date="2023" name="Front. Microbiol.">
        <title>Ralstonia chuxiongensis sp. nov., Ralstonia mojiangensis sp. nov., and Ralstonia soli sp. nov., isolated from tobacco fields, are three novel species in the family Burkholderiaceae.</title>
        <authorList>
            <person name="Lu C.H."/>
            <person name="Zhang Y.Y."/>
            <person name="Jiang N."/>
            <person name="Chen W."/>
            <person name="Shao X."/>
            <person name="Zhao Z.M."/>
            <person name="Lu W.L."/>
            <person name="Hu X."/>
            <person name="Xi Y.X."/>
            <person name="Zou S.Y."/>
            <person name="Wei Q.J."/>
            <person name="Lin Z.L."/>
            <person name="Gong L."/>
            <person name="Gai X.T."/>
            <person name="Zhang L.Q."/>
            <person name="Li J.Y."/>
            <person name="Jin Y."/>
            <person name="Xia Z.Y."/>
        </authorList>
    </citation>
    <scope>NUCLEOTIDE SEQUENCE [LARGE SCALE GENOMIC DNA]</scope>
    <source>
        <strain evidence="7">21YRMH01-3</strain>
    </source>
</reference>
<accession>A0AA42BJD0</accession>
<dbReference type="Gene3D" id="3.40.50.300">
    <property type="entry name" value="P-loop containing nucleotide triphosphate hydrolases"/>
    <property type="match status" value="2"/>
</dbReference>
<keyword evidence="4" id="KW-0059">Arsenical resistance</keyword>
<keyword evidence="4" id="KW-0547">Nucleotide-binding</keyword>
<keyword evidence="7" id="KW-1185">Reference proteome</keyword>
<dbReference type="GO" id="GO:0015446">
    <property type="term" value="F:ATPase-coupled arsenite transmembrane transporter activity"/>
    <property type="evidence" value="ECO:0007669"/>
    <property type="project" value="UniProtKB-UniRule"/>
</dbReference>
<name>A0AA42BJD0_9RALS</name>
<dbReference type="EMBL" id="JAMYWC010000007">
    <property type="protein sequence ID" value="MCP1175126.1"/>
    <property type="molecule type" value="Genomic_DNA"/>
</dbReference>
<feature type="domain" description="ArsA/GET3 Anion-transporting ATPase-like" evidence="5">
    <location>
        <begin position="327"/>
        <end position="467"/>
    </location>
</feature>
<comment type="function">
    <text evidence="4">Anion-transporting ATPase.</text>
</comment>
<dbReference type="CDD" id="cd02035">
    <property type="entry name" value="ArsA"/>
    <property type="match status" value="2"/>
</dbReference>
<dbReference type="InterPro" id="IPR027417">
    <property type="entry name" value="P-loop_NTPase"/>
</dbReference>
<dbReference type="PIRSF" id="PIRSF001327">
    <property type="entry name" value="Arsenical_pump-driving_ATPase"/>
    <property type="match status" value="1"/>
</dbReference>
<evidence type="ECO:0000313" key="7">
    <source>
        <dbReference type="Proteomes" id="UP001162793"/>
    </source>
</evidence>
<dbReference type="GO" id="GO:0016887">
    <property type="term" value="F:ATP hydrolysis activity"/>
    <property type="evidence" value="ECO:0007669"/>
    <property type="project" value="UniProtKB-UniRule"/>
</dbReference>
<dbReference type="PANTHER" id="PTHR10803:SF3">
    <property type="entry name" value="ATPASE GET3"/>
    <property type="match status" value="1"/>
</dbReference>
<dbReference type="NCBIfam" id="TIGR04291">
    <property type="entry name" value="arsen_driv_ArsA"/>
    <property type="match status" value="1"/>
</dbReference>
<dbReference type="SUPFAM" id="SSF52540">
    <property type="entry name" value="P-loop containing nucleoside triphosphate hydrolases"/>
    <property type="match status" value="2"/>
</dbReference>
<evidence type="ECO:0000256" key="2">
    <source>
        <dbReference type="ARBA" id="ARBA00052296"/>
    </source>
</evidence>
<dbReference type="AlphaFoldDB" id="A0AA42BJD0"/>
<proteinExistence type="inferred from homology"/>
<dbReference type="Pfam" id="PF02374">
    <property type="entry name" value="ArsA_ATPase"/>
    <property type="match status" value="2"/>
</dbReference>
<evidence type="ECO:0000259" key="5">
    <source>
        <dbReference type="Pfam" id="PF02374"/>
    </source>
</evidence>
<sequence length="595" mass="62907">MTLPSIRTRYLFFTGKGGVGKTSLSCATGLALAESGRSVLIVSTDPASNLDEVLGVSLGQVPTAVPGASGLFALNVDPEAAAHAYRERMVAPYRSILPAAAIQSMEEQFSGACTVEIAAFDEFSKLLGDPASTAEFDHVIFDTAPTGHTLRLLTLPSAWDQFISSSTGGASCLGPLAGLEKQKALYAATVQRLSSSDQTTVVLVARADAASLREANRTRGELADLGIQNQTLAINGLFTDTTSDDPIANAMAQRSAEALANMPAELAVLPQTRIPFLPRGTVGLDALREMAHPETVALPTRRDMPKTRLPPGLSRLVEDMAAADHGVIMTMGKGGVGKTTVAAAIAVALAQKGHRVVLSTTDPAAHIAATIDGVVPGLTVTRIDPSQEVRQYTEDVLAKAGQQLDAGGRAMLEEDLRSPCTEEIAVFRAFARTVDEGKSGFVVLDTAPTGHTILLLDAAEAYHREVMRTQGDMPEAVRQLLPRLRAASFTRVLIVTLPEATPVHEAERLAKDLVRAGIKPYAWVINQSLLASGTTHPVLSERGAYEVPFIRHVADDLAHDCALIPWLAEPPVGVAGLTHLIAQNPPVETDSSADD</sequence>
<keyword evidence="4" id="KW-1278">Translocase</keyword>
<dbReference type="EC" id="7.3.2.7" evidence="3 4"/>
<evidence type="ECO:0000256" key="3">
    <source>
        <dbReference type="NCBIfam" id="TIGR04291"/>
    </source>
</evidence>
<comment type="similarity">
    <text evidence="1 4">Belongs to the arsA ATPase family.</text>
</comment>
<dbReference type="InterPro" id="IPR027541">
    <property type="entry name" value="Ars_ATPase"/>
</dbReference>
<organism evidence="6 7">
    <name type="scientific">Ralstonia chuxiongensis</name>
    <dbReference type="NCBI Taxonomy" id="2957504"/>
    <lineage>
        <taxon>Bacteria</taxon>
        <taxon>Pseudomonadati</taxon>
        <taxon>Pseudomonadota</taxon>
        <taxon>Betaproteobacteria</taxon>
        <taxon>Burkholderiales</taxon>
        <taxon>Burkholderiaceae</taxon>
        <taxon>Ralstonia</taxon>
    </lineage>
</organism>
<dbReference type="InterPro" id="IPR016300">
    <property type="entry name" value="ATPase_ArsA/GET3"/>
</dbReference>
<dbReference type="NCBIfam" id="TIGR00345">
    <property type="entry name" value="GET3_arsA_TRC40"/>
    <property type="match status" value="1"/>
</dbReference>
<protein>
    <recommendedName>
        <fullName evidence="3 4">Arsenical pump-driving ATPase</fullName>
        <ecNumber evidence="3 4">7.3.2.7</ecNumber>
    </recommendedName>
</protein>
<evidence type="ECO:0000313" key="6">
    <source>
        <dbReference type="EMBL" id="MCP1175126.1"/>
    </source>
</evidence>
<dbReference type="GO" id="GO:0005524">
    <property type="term" value="F:ATP binding"/>
    <property type="evidence" value="ECO:0007669"/>
    <property type="project" value="UniProtKB-UniRule"/>
</dbReference>